<dbReference type="Gene3D" id="3.90.550.10">
    <property type="entry name" value="Spore Coat Polysaccharide Biosynthesis Protein SpsA, Chain A"/>
    <property type="match status" value="1"/>
</dbReference>
<gene>
    <name evidence="1" type="ORF">ODALV1_LOCUS30921</name>
</gene>
<proteinExistence type="predicted"/>
<protein>
    <submittedName>
        <fullName evidence="1">Uncharacterized protein</fullName>
    </submittedName>
</protein>
<reference evidence="1 2" key="1">
    <citation type="submission" date="2024-08" db="EMBL/GenBank/DDBJ databases">
        <authorList>
            <person name="Cucini C."/>
            <person name="Frati F."/>
        </authorList>
    </citation>
    <scope>NUCLEOTIDE SEQUENCE [LARGE SCALE GENOMIC DNA]</scope>
</reference>
<dbReference type="InterPro" id="IPR050587">
    <property type="entry name" value="GNT1/Glycosyltrans_8"/>
</dbReference>
<evidence type="ECO:0000313" key="2">
    <source>
        <dbReference type="Proteomes" id="UP001642540"/>
    </source>
</evidence>
<dbReference type="InterPro" id="IPR029044">
    <property type="entry name" value="Nucleotide-diphossugar_trans"/>
</dbReference>
<dbReference type="Proteomes" id="UP001642540">
    <property type="component" value="Unassembled WGS sequence"/>
</dbReference>
<dbReference type="PANTHER" id="PTHR11183">
    <property type="entry name" value="GLYCOGENIN SUBFAMILY MEMBER"/>
    <property type="match status" value="1"/>
</dbReference>
<organism evidence="1 2">
    <name type="scientific">Orchesella dallaii</name>
    <dbReference type="NCBI Taxonomy" id="48710"/>
    <lineage>
        <taxon>Eukaryota</taxon>
        <taxon>Metazoa</taxon>
        <taxon>Ecdysozoa</taxon>
        <taxon>Arthropoda</taxon>
        <taxon>Hexapoda</taxon>
        <taxon>Collembola</taxon>
        <taxon>Entomobryomorpha</taxon>
        <taxon>Entomobryoidea</taxon>
        <taxon>Orchesellidae</taxon>
        <taxon>Orchesellinae</taxon>
        <taxon>Orchesella</taxon>
    </lineage>
</organism>
<comment type="caution">
    <text evidence="1">The sequence shown here is derived from an EMBL/GenBank/DDBJ whole genome shotgun (WGS) entry which is preliminary data.</text>
</comment>
<accession>A0ABP1S888</accession>
<dbReference type="EMBL" id="CAXLJM020000164">
    <property type="protein sequence ID" value="CAL8146751.1"/>
    <property type="molecule type" value="Genomic_DNA"/>
</dbReference>
<sequence>MGDARSQLWLTSALSDDDVAKALTLCFSLRKTMTTRKIGVIVCKQVSPTLRKILLRTFDIFLHLEEDDNSAGLEMEEFVKLYALTLKWFEKIVYFKPTMLAMKNSDEIFHENEQDTGKNCEWTEGENASVLLVKPSLETFGLLMKGLQARNGKGNVKQLH</sequence>
<keyword evidence="2" id="KW-1185">Reference proteome</keyword>
<evidence type="ECO:0000313" key="1">
    <source>
        <dbReference type="EMBL" id="CAL8146751.1"/>
    </source>
</evidence>
<dbReference type="SUPFAM" id="SSF53448">
    <property type="entry name" value="Nucleotide-diphospho-sugar transferases"/>
    <property type="match status" value="1"/>
</dbReference>
<name>A0ABP1S888_9HEXA</name>